<evidence type="ECO:0000256" key="1">
    <source>
        <dbReference type="SAM" id="MobiDB-lite"/>
    </source>
</evidence>
<sequence>VWELQPEEGDGEENEPIYEEEPVTIPQGKRPRRRRRKRLHARPLPQDVHPSLDYEDSTVLPPLRPKRPRVNNEDRQFSDEDRPYRTRPRRRR</sequence>
<reference evidence="2" key="1">
    <citation type="submission" date="2021-03" db="EMBL/GenBank/DDBJ databases">
        <authorList>
            <person name="Tran Van P."/>
        </authorList>
    </citation>
    <scope>NUCLEOTIDE SEQUENCE</scope>
</reference>
<feature type="non-terminal residue" evidence="2">
    <location>
        <position position="92"/>
    </location>
</feature>
<keyword evidence="3" id="KW-1185">Reference proteome</keyword>
<proteinExistence type="predicted"/>
<feature type="non-terminal residue" evidence="2">
    <location>
        <position position="1"/>
    </location>
</feature>
<organism evidence="2 3">
    <name type="scientific">Timema podura</name>
    <name type="common">Walking stick</name>
    <dbReference type="NCBI Taxonomy" id="61482"/>
    <lineage>
        <taxon>Eukaryota</taxon>
        <taxon>Metazoa</taxon>
        <taxon>Ecdysozoa</taxon>
        <taxon>Arthropoda</taxon>
        <taxon>Hexapoda</taxon>
        <taxon>Insecta</taxon>
        <taxon>Pterygota</taxon>
        <taxon>Neoptera</taxon>
        <taxon>Polyneoptera</taxon>
        <taxon>Phasmatodea</taxon>
        <taxon>Timematodea</taxon>
        <taxon>Timematoidea</taxon>
        <taxon>Timematidae</taxon>
        <taxon>Timema</taxon>
    </lineage>
</organism>
<dbReference type="Proteomes" id="UP001153148">
    <property type="component" value="Unassembled WGS sequence"/>
</dbReference>
<protein>
    <submittedName>
        <fullName evidence="2">Uncharacterized protein</fullName>
    </submittedName>
</protein>
<gene>
    <name evidence="2" type="ORF">TPAB3V08_LOCUS15677</name>
</gene>
<feature type="compositionally biased region" description="Basic residues" evidence="1">
    <location>
        <begin position="29"/>
        <end position="41"/>
    </location>
</feature>
<evidence type="ECO:0000313" key="2">
    <source>
        <dbReference type="EMBL" id="CAG2068734.1"/>
    </source>
</evidence>
<feature type="compositionally biased region" description="Acidic residues" evidence="1">
    <location>
        <begin position="1"/>
        <end position="22"/>
    </location>
</feature>
<evidence type="ECO:0000313" key="3">
    <source>
        <dbReference type="Proteomes" id="UP001153148"/>
    </source>
</evidence>
<name>A0ABN7PLM8_TIMPD</name>
<accession>A0ABN7PLM8</accession>
<dbReference type="EMBL" id="CAJPIN010100617">
    <property type="protein sequence ID" value="CAG2068734.1"/>
    <property type="molecule type" value="Genomic_DNA"/>
</dbReference>
<comment type="caution">
    <text evidence="2">The sequence shown here is derived from an EMBL/GenBank/DDBJ whole genome shotgun (WGS) entry which is preliminary data.</text>
</comment>
<feature type="compositionally biased region" description="Basic and acidic residues" evidence="1">
    <location>
        <begin position="70"/>
        <end position="84"/>
    </location>
</feature>
<feature type="region of interest" description="Disordered" evidence="1">
    <location>
        <begin position="1"/>
        <end position="92"/>
    </location>
</feature>